<dbReference type="OrthoDB" id="1933717at2759"/>
<gene>
    <name evidence="1" type="ORF">SCHPADRAFT_892214</name>
</gene>
<dbReference type="InParanoid" id="A0A0H2RFQ0"/>
<evidence type="ECO:0000313" key="2">
    <source>
        <dbReference type="Proteomes" id="UP000053477"/>
    </source>
</evidence>
<reference evidence="1 2" key="1">
    <citation type="submission" date="2015-04" db="EMBL/GenBank/DDBJ databases">
        <title>Complete genome sequence of Schizopora paradoxa KUC8140, a cosmopolitan wood degrader in East Asia.</title>
        <authorList>
            <consortium name="DOE Joint Genome Institute"/>
            <person name="Min B."/>
            <person name="Park H."/>
            <person name="Jang Y."/>
            <person name="Kim J.-J."/>
            <person name="Kim K.H."/>
            <person name="Pangilinan J."/>
            <person name="Lipzen A."/>
            <person name="Riley R."/>
            <person name="Grigoriev I.V."/>
            <person name="Spatafora J.W."/>
            <person name="Choi I.-G."/>
        </authorList>
    </citation>
    <scope>NUCLEOTIDE SEQUENCE [LARGE SCALE GENOMIC DNA]</scope>
    <source>
        <strain evidence="1 2">KUC8140</strain>
    </source>
</reference>
<evidence type="ECO:0000313" key="1">
    <source>
        <dbReference type="EMBL" id="KLO10634.1"/>
    </source>
</evidence>
<dbReference type="EMBL" id="KQ086021">
    <property type="protein sequence ID" value="KLO10634.1"/>
    <property type="molecule type" value="Genomic_DNA"/>
</dbReference>
<sequence length="120" mass="13308">MRERSEGQGYKTEKASLFAYAATKRIRLAQTSLIRTVGCLQLELDAEEKPGVHMYSVHPCSVKTAESSVSEDMERLIPGAGALREDVLLAMGKAKELRGRYIDVRNDTDLGIRELGRTVP</sequence>
<dbReference type="Proteomes" id="UP000053477">
    <property type="component" value="Unassembled WGS sequence"/>
</dbReference>
<protein>
    <submittedName>
        <fullName evidence="1">Uncharacterized protein</fullName>
    </submittedName>
</protein>
<name>A0A0H2RFQ0_9AGAM</name>
<keyword evidence="2" id="KW-1185">Reference proteome</keyword>
<proteinExistence type="predicted"/>
<dbReference type="AlphaFoldDB" id="A0A0H2RFQ0"/>
<accession>A0A0H2RFQ0</accession>
<organism evidence="1 2">
    <name type="scientific">Schizopora paradoxa</name>
    <dbReference type="NCBI Taxonomy" id="27342"/>
    <lineage>
        <taxon>Eukaryota</taxon>
        <taxon>Fungi</taxon>
        <taxon>Dikarya</taxon>
        <taxon>Basidiomycota</taxon>
        <taxon>Agaricomycotina</taxon>
        <taxon>Agaricomycetes</taxon>
        <taxon>Hymenochaetales</taxon>
        <taxon>Schizoporaceae</taxon>
        <taxon>Schizopora</taxon>
    </lineage>
</organism>